<proteinExistence type="predicted"/>
<dbReference type="InterPro" id="IPR033932">
    <property type="entry name" value="YtcJ-like"/>
</dbReference>
<keyword evidence="4" id="KW-1185">Reference proteome</keyword>
<dbReference type="InterPro" id="IPR032466">
    <property type="entry name" value="Metal_Hydrolase"/>
</dbReference>
<evidence type="ECO:0000259" key="2">
    <source>
        <dbReference type="Pfam" id="PF07969"/>
    </source>
</evidence>
<dbReference type="GO" id="GO:0016810">
    <property type="term" value="F:hydrolase activity, acting on carbon-nitrogen (but not peptide) bonds"/>
    <property type="evidence" value="ECO:0007669"/>
    <property type="project" value="InterPro"/>
</dbReference>
<feature type="chain" id="PRO_5001572406" evidence="1">
    <location>
        <begin position="23"/>
        <end position="555"/>
    </location>
</feature>
<protein>
    <submittedName>
        <fullName evidence="3">Putative lipoprotein</fullName>
    </submittedName>
</protein>
<dbReference type="Proteomes" id="UP000025171">
    <property type="component" value="Unassembled WGS sequence"/>
</dbReference>
<evidence type="ECO:0000313" key="4">
    <source>
        <dbReference type="Proteomes" id="UP000025171"/>
    </source>
</evidence>
<feature type="signal peptide" evidence="1">
    <location>
        <begin position="1"/>
        <end position="22"/>
    </location>
</feature>
<keyword evidence="3" id="KW-0449">Lipoprotein</keyword>
<dbReference type="PANTHER" id="PTHR22642:SF2">
    <property type="entry name" value="PROTEIN LONG AFTER FAR-RED 3"/>
    <property type="match status" value="1"/>
</dbReference>
<keyword evidence="1" id="KW-0732">Signal</keyword>
<dbReference type="SUPFAM" id="SSF51338">
    <property type="entry name" value="Composite domain of metallo-dependent hydrolases"/>
    <property type="match status" value="1"/>
</dbReference>
<dbReference type="STRING" id="1280950.HJO_12177"/>
<accession>A0A059FMH6</accession>
<dbReference type="PANTHER" id="PTHR22642">
    <property type="entry name" value="IMIDAZOLONEPROPIONASE"/>
    <property type="match status" value="1"/>
</dbReference>
<dbReference type="CDD" id="cd01300">
    <property type="entry name" value="YtcJ_like"/>
    <property type="match status" value="1"/>
</dbReference>
<reference evidence="3 4" key="1">
    <citation type="journal article" date="2014" name="Antonie Van Leeuwenhoek">
        <title>Hyphomonas beringensis sp. nov. and Hyphomonas chukchiensis sp. nov., isolated from surface seawater of the Bering Sea and Chukchi Sea.</title>
        <authorList>
            <person name="Li C."/>
            <person name="Lai Q."/>
            <person name="Li G."/>
            <person name="Dong C."/>
            <person name="Wang J."/>
            <person name="Liao Y."/>
            <person name="Shao Z."/>
        </authorList>
    </citation>
    <scope>NUCLEOTIDE SEQUENCE [LARGE SCALE GENOMIC DNA]</scope>
    <source>
        <strain evidence="3 4">MHS-2</strain>
    </source>
</reference>
<dbReference type="Pfam" id="PF07969">
    <property type="entry name" value="Amidohydro_3"/>
    <property type="match status" value="1"/>
</dbReference>
<dbReference type="AlphaFoldDB" id="A0A059FMH6"/>
<dbReference type="OrthoDB" id="9811399at2"/>
<evidence type="ECO:0000256" key="1">
    <source>
        <dbReference type="SAM" id="SignalP"/>
    </source>
</evidence>
<dbReference type="RefSeq" id="WP_035617145.1">
    <property type="nucleotide sequence ID" value="NZ_ARYK01000005.1"/>
</dbReference>
<dbReference type="InterPro" id="IPR013108">
    <property type="entry name" value="Amidohydro_3"/>
</dbReference>
<sequence length="555" mass="57884">MRLSCLAPAALLLAACATPAPATPVPDDVRADTVTVFSGGTIYTGNPDQPTVDAVVVGSDGRIMATVPPTSADWSEDEVTLIDLKGAVMFPGFTDSHVHLLGVGQRELMPNFEGTTSVADLVTRLQAELEGKTPGGVLYGGGWIETGWPEGRMPVAADLDPVSGASRVILWRADGHAMVVNSAALAAAGITGQTPDPDGGRIERGPDGAPNGLLIDNAMSLVAPLIGRPDDAAIRLGLETGARLYASRGWTGGHNMSVGAAEIPLMAELDAEGRLPIRLYNALAIKGFDIAANHDMETDTIRNRAVKLYMDGALGSRGALLIAPYSDRPDTSGLALMSPDGLAAVMARADAAGVQLAIHAIGDLGNRRILDAVEAGGYDGAHRWRIEHAQIIAPEDLPRLAADGIIASMQPSHAIGDLFFAPSRLGMDRLAGAYAWRSLVDSGAVVIGGSDAPVEVGSPLIEFYAAVARKSLKGESGEGWHPEQALTREEALALFTSAAAYAAFAEDDLGTIEPGKLADFTVFDRDLMTVPEADILQAKPVMTVIGGEIVWQAAD</sequence>
<dbReference type="SUPFAM" id="SSF51556">
    <property type="entry name" value="Metallo-dependent hydrolases"/>
    <property type="match status" value="1"/>
</dbReference>
<dbReference type="PATRIC" id="fig|1280950.3.peg.2442"/>
<evidence type="ECO:0000313" key="3">
    <source>
        <dbReference type="EMBL" id="KCZ91875.1"/>
    </source>
</evidence>
<dbReference type="Gene3D" id="3.10.310.70">
    <property type="match status" value="1"/>
</dbReference>
<organism evidence="3 4">
    <name type="scientific">Hyphomonas johnsonii MHS-2</name>
    <dbReference type="NCBI Taxonomy" id="1280950"/>
    <lineage>
        <taxon>Bacteria</taxon>
        <taxon>Pseudomonadati</taxon>
        <taxon>Pseudomonadota</taxon>
        <taxon>Alphaproteobacteria</taxon>
        <taxon>Hyphomonadales</taxon>
        <taxon>Hyphomonadaceae</taxon>
        <taxon>Hyphomonas</taxon>
    </lineage>
</organism>
<name>A0A059FMH6_9PROT</name>
<dbReference type="EMBL" id="ARYK01000005">
    <property type="protein sequence ID" value="KCZ91875.1"/>
    <property type="molecule type" value="Genomic_DNA"/>
</dbReference>
<comment type="caution">
    <text evidence="3">The sequence shown here is derived from an EMBL/GenBank/DDBJ whole genome shotgun (WGS) entry which is preliminary data.</text>
</comment>
<dbReference type="InterPro" id="IPR011059">
    <property type="entry name" value="Metal-dep_hydrolase_composite"/>
</dbReference>
<feature type="domain" description="Amidohydrolase 3" evidence="2">
    <location>
        <begin position="81"/>
        <end position="550"/>
    </location>
</feature>
<gene>
    <name evidence="3" type="ORF">HJO_12177</name>
</gene>
<dbReference type="eggNOG" id="COG1574">
    <property type="taxonomic scope" value="Bacteria"/>
</dbReference>
<dbReference type="Gene3D" id="2.30.40.10">
    <property type="entry name" value="Urease, subunit C, domain 1"/>
    <property type="match status" value="1"/>
</dbReference>
<dbReference type="PROSITE" id="PS51257">
    <property type="entry name" value="PROKAR_LIPOPROTEIN"/>
    <property type="match status" value="1"/>
</dbReference>
<dbReference type="Gene3D" id="3.20.20.140">
    <property type="entry name" value="Metal-dependent hydrolases"/>
    <property type="match status" value="1"/>
</dbReference>